<evidence type="ECO:0000256" key="6">
    <source>
        <dbReference type="ARBA" id="ARBA00022989"/>
    </source>
</evidence>
<keyword evidence="5" id="KW-0677">Repeat</keyword>
<evidence type="ECO:0000256" key="3">
    <source>
        <dbReference type="ARBA" id="ARBA00022692"/>
    </source>
</evidence>
<evidence type="ECO:0000256" key="10">
    <source>
        <dbReference type="SAM" id="SignalP"/>
    </source>
</evidence>
<keyword evidence="13" id="KW-1185">Reference proteome</keyword>
<evidence type="ECO:0000256" key="7">
    <source>
        <dbReference type="ARBA" id="ARBA00023136"/>
    </source>
</evidence>
<dbReference type="PANTHER" id="PTHR48063">
    <property type="entry name" value="LRR RECEPTOR-LIKE KINASE"/>
    <property type="match status" value="1"/>
</dbReference>
<keyword evidence="7" id="KW-0472">Membrane</keyword>
<organism evidence="12 13">
    <name type="scientific">Acer saccharum</name>
    <name type="common">Sugar maple</name>
    <dbReference type="NCBI Taxonomy" id="4024"/>
    <lineage>
        <taxon>Eukaryota</taxon>
        <taxon>Viridiplantae</taxon>
        <taxon>Streptophyta</taxon>
        <taxon>Embryophyta</taxon>
        <taxon>Tracheophyta</taxon>
        <taxon>Spermatophyta</taxon>
        <taxon>Magnoliopsida</taxon>
        <taxon>eudicotyledons</taxon>
        <taxon>Gunneridae</taxon>
        <taxon>Pentapetalae</taxon>
        <taxon>rosids</taxon>
        <taxon>malvids</taxon>
        <taxon>Sapindales</taxon>
        <taxon>Sapindaceae</taxon>
        <taxon>Hippocastanoideae</taxon>
        <taxon>Acereae</taxon>
        <taxon>Acer</taxon>
    </lineage>
</organism>
<evidence type="ECO:0000256" key="8">
    <source>
        <dbReference type="ARBA" id="ARBA00023170"/>
    </source>
</evidence>
<evidence type="ECO:0000256" key="1">
    <source>
        <dbReference type="ARBA" id="ARBA00004479"/>
    </source>
</evidence>
<proteinExistence type="predicted"/>
<gene>
    <name evidence="12" type="ORF">LWI29_021772</name>
</gene>
<evidence type="ECO:0000256" key="9">
    <source>
        <dbReference type="ARBA" id="ARBA00023180"/>
    </source>
</evidence>
<evidence type="ECO:0000256" key="2">
    <source>
        <dbReference type="ARBA" id="ARBA00022614"/>
    </source>
</evidence>
<dbReference type="InterPro" id="IPR032675">
    <property type="entry name" value="LRR_dom_sf"/>
</dbReference>
<feature type="chain" id="PRO_5041225928" description="Leucine-rich repeat-containing N-terminal plant-type domain-containing protein" evidence="10">
    <location>
        <begin position="25"/>
        <end position="103"/>
    </location>
</feature>
<comment type="caution">
    <text evidence="12">The sequence shown here is derived from an EMBL/GenBank/DDBJ whole genome shotgun (WGS) entry which is preliminary data.</text>
</comment>
<protein>
    <recommendedName>
        <fullName evidence="11">Leucine-rich repeat-containing N-terminal plant-type domain-containing protein</fullName>
    </recommendedName>
</protein>
<dbReference type="Gene3D" id="3.80.10.10">
    <property type="entry name" value="Ribonuclease Inhibitor"/>
    <property type="match status" value="1"/>
</dbReference>
<evidence type="ECO:0000256" key="4">
    <source>
        <dbReference type="ARBA" id="ARBA00022729"/>
    </source>
</evidence>
<sequence length="103" mass="11593">MSENSLQLFCVLVLLLVHITAASGFNSGIEKSGTKCIERERVALLKFKQGLVDDCSYLFSWGTEEDRKDDCCKWRGVQCSDTTGHVVMINLKYKVDENILTSL</sequence>
<evidence type="ECO:0000256" key="5">
    <source>
        <dbReference type="ARBA" id="ARBA00022737"/>
    </source>
</evidence>
<evidence type="ECO:0000313" key="13">
    <source>
        <dbReference type="Proteomes" id="UP001168877"/>
    </source>
</evidence>
<keyword evidence="9" id="KW-0325">Glycoprotein</keyword>
<keyword evidence="6" id="KW-1133">Transmembrane helix</keyword>
<feature type="signal peptide" evidence="10">
    <location>
        <begin position="1"/>
        <end position="24"/>
    </location>
</feature>
<dbReference type="InterPro" id="IPR046956">
    <property type="entry name" value="RLP23-like"/>
</dbReference>
<dbReference type="Pfam" id="PF08263">
    <property type="entry name" value="LRRNT_2"/>
    <property type="match status" value="1"/>
</dbReference>
<dbReference type="PANTHER" id="PTHR48063:SF101">
    <property type="entry name" value="LRR RECEPTOR-LIKE SERINE_THREONINE-PROTEIN KINASE FLS2"/>
    <property type="match status" value="1"/>
</dbReference>
<dbReference type="Proteomes" id="UP001168877">
    <property type="component" value="Unassembled WGS sequence"/>
</dbReference>
<reference evidence="12" key="2">
    <citation type="submission" date="2023-06" db="EMBL/GenBank/DDBJ databases">
        <authorList>
            <person name="Swenson N.G."/>
            <person name="Wegrzyn J.L."/>
            <person name="Mcevoy S.L."/>
        </authorList>
    </citation>
    <scope>NUCLEOTIDE SEQUENCE</scope>
    <source>
        <strain evidence="12">NS2018</strain>
        <tissue evidence="12">Leaf</tissue>
    </source>
</reference>
<feature type="domain" description="Leucine-rich repeat-containing N-terminal plant-type" evidence="11">
    <location>
        <begin position="39"/>
        <end position="80"/>
    </location>
</feature>
<name>A0AA39SJN6_ACESA</name>
<dbReference type="InterPro" id="IPR013210">
    <property type="entry name" value="LRR_N_plant-typ"/>
</dbReference>
<comment type="subcellular location">
    <subcellularLocation>
        <location evidence="1">Membrane</location>
        <topology evidence="1">Single-pass type I membrane protein</topology>
    </subcellularLocation>
</comment>
<keyword evidence="4 10" id="KW-0732">Signal</keyword>
<evidence type="ECO:0000259" key="11">
    <source>
        <dbReference type="Pfam" id="PF08263"/>
    </source>
</evidence>
<evidence type="ECO:0000313" key="12">
    <source>
        <dbReference type="EMBL" id="KAK0590024.1"/>
    </source>
</evidence>
<keyword evidence="2" id="KW-0433">Leucine-rich repeat</keyword>
<keyword evidence="8" id="KW-0675">Receptor</keyword>
<dbReference type="EMBL" id="JAUESC010000381">
    <property type="protein sequence ID" value="KAK0590024.1"/>
    <property type="molecule type" value="Genomic_DNA"/>
</dbReference>
<keyword evidence="3" id="KW-0812">Transmembrane</keyword>
<accession>A0AA39SJN6</accession>
<dbReference type="AlphaFoldDB" id="A0AA39SJN6"/>
<reference evidence="12" key="1">
    <citation type="journal article" date="2022" name="Plant J.">
        <title>Strategies of tolerance reflected in two North American maple genomes.</title>
        <authorList>
            <person name="McEvoy S.L."/>
            <person name="Sezen U.U."/>
            <person name="Trouern-Trend A."/>
            <person name="McMahon S.M."/>
            <person name="Schaberg P.G."/>
            <person name="Yang J."/>
            <person name="Wegrzyn J.L."/>
            <person name="Swenson N.G."/>
        </authorList>
    </citation>
    <scope>NUCLEOTIDE SEQUENCE</scope>
    <source>
        <strain evidence="12">NS2018</strain>
    </source>
</reference>
<dbReference type="GO" id="GO:0016020">
    <property type="term" value="C:membrane"/>
    <property type="evidence" value="ECO:0007669"/>
    <property type="project" value="UniProtKB-SubCell"/>
</dbReference>